<dbReference type="Proteomes" id="UP000322667">
    <property type="component" value="Chromosome A10"/>
</dbReference>
<protein>
    <recommendedName>
        <fullName evidence="5">Pentacotripeptide-repeat region of PRORP domain-containing protein</fullName>
    </recommendedName>
</protein>
<evidence type="ECO:0000256" key="1">
    <source>
        <dbReference type="ARBA" id="ARBA00022737"/>
    </source>
</evidence>
<evidence type="ECO:0000313" key="4">
    <source>
        <dbReference type="Proteomes" id="UP000322667"/>
    </source>
</evidence>
<dbReference type="PROSITE" id="PS51375">
    <property type="entry name" value="PPR"/>
    <property type="match status" value="1"/>
</dbReference>
<dbReference type="InterPro" id="IPR011990">
    <property type="entry name" value="TPR-like_helical_dom_sf"/>
</dbReference>
<name>A0A5D2NQC1_GOSTO</name>
<dbReference type="Pfam" id="PF13041">
    <property type="entry name" value="PPR_2"/>
    <property type="match status" value="1"/>
</dbReference>
<accession>A0A5D2NQC1</accession>
<keyword evidence="4" id="KW-1185">Reference proteome</keyword>
<evidence type="ECO:0000256" key="2">
    <source>
        <dbReference type="PROSITE-ProRule" id="PRU00708"/>
    </source>
</evidence>
<dbReference type="AlphaFoldDB" id="A0A5D2NQC1"/>
<proteinExistence type="predicted"/>
<gene>
    <name evidence="3" type="ORF">ES332_A10G154400v1</name>
</gene>
<evidence type="ECO:0008006" key="5">
    <source>
        <dbReference type="Google" id="ProtNLM"/>
    </source>
</evidence>
<dbReference type="PANTHER" id="PTHR45613">
    <property type="entry name" value="PENTATRICOPEPTIDE REPEAT-CONTAINING PROTEIN"/>
    <property type="match status" value="1"/>
</dbReference>
<organism evidence="3 4">
    <name type="scientific">Gossypium tomentosum</name>
    <name type="common">Hawaiian cotton</name>
    <name type="synonym">Gossypium sandvicense</name>
    <dbReference type="NCBI Taxonomy" id="34277"/>
    <lineage>
        <taxon>Eukaryota</taxon>
        <taxon>Viridiplantae</taxon>
        <taxon>Streptophyta</taxon>
        <taxon>Embryophyta</taxon>
        <taxon>Tracheophyta</taxon>
        <taxon>Spermatophyta</taxon>
        <taxon>Magnoliopsida</taxon>
        <taxon>eudicotyledons</taxon>
        <taxon>Gunneridae</taxon>
        <taxon>Pentapetalae</taxon>
        <taxon>rosids</taxon>
        <taxon>malvids</taxon>
        <taxon>Malvales</taxon>
        <taxon>Malvaceae</taxon>
        <taxon>Malvoideae</taxon>
        <taxon>Gossypium</taxon>
    </lineage>
</organism>
<dbReference type="InterPro" id="IPR002885">
    <property type="entry name" value="PPR_rpt"/>
</dbReference>
<dbReference type="NCBIfam" id="TIGR00756">
    <property type="entry name" value="PPR"/>
    <property type="match status" value="1"/>
</dbReference>
<dbReference type="Gene3D" id="1.25.40.10">
    <property type="entry name" value="Tetratricopeptide repeat domain"/>
    <property type="match status" value="1"/>
</dbReference>
<dbReference type="PANTHER" id="PTHR45613:SF207">
    <property type="entry name" value="OS08G0300700 PROTEIN"/>
    <property type="match status" value="1"/>
</dbReference>
<dbReference type="EMBL" id="CM017619">
    <property type="protein sequence ID" value="TYI06368.1"/>
    <property type="molecule type" value="Genomic_DNA"/>
</dbReference>
<feature type="repeat" description="PPR" evidence="2">
    <location>
        <begin position="19"/>
        <end position="53"/>
    </location>
</feature>
<evidence type="ECO:0000313" key="3">
    <source>
        <dbReference type="EMBL" id="TYI06368.1"/>
    </source>
</evidence>
<keyword evidence="1" id="KW-0677">Repeat</keyword>
<reference evidence="3 4" key="1">
    <citation type="submission" date="2019-07" db="EMBL/GenBank/DDBJ databases">
        <title>WGS assembly of Gossypium tomentosum.</title>
        <authorList>
            <person name="Chen Z.J."/>
            <person name="Sreedasyam A."/>
            <person name="Ando A."/>
            <person name="Song Q."/>
            <person name="De L."/>
            <person name="Hulse-Kemp A."/>
            <person name="Ding M."/>
            <person name="Ye W."/>
            <person name="Kirkbride R."/>
            <person name="Jenkins J."/>
            <person name="Plott C."/>
            <person name="Lovell J."/>
            <person name="Lin Y.-M."/>
            <person name="Vaughn R."/>
            <person name="Liu B."/>
            <person name="Li W."/>
            <person name="Simpson S."/>
            <person name="Scheffler B."/>
            <person name="Saski C."/>
            <person name="Grover C."/>
            <person name="Hu G."/>
            <person name="Conover J."/>
            <person name="Carlson J."/>
            <person name="Shu S."/>
            <person name="Boston L."/>
            <person name="Williams M."/>
            <person name="Peterson D."/>
            <person name="Mcgee K."/>
            <person name="Jones D."/>
            <person name="Wendel J."/>
            <person name="Stelly D."/>
            <person name="Grimwood J."/>
            <person name="Schmutz J."/>
        </authorList>
    </citation>
    <scope>NUCLEOTIDE SEQUENCE [LARGE SCALE GENOMIC DNA]</scope>
    <source>
        <strain evidence="3">7179.01</strain>
    </source>
</reference>
<sequence length="95" mass="11188">MDKARKVFHLMIKKGCAPDISSYNIMINGDREARRIEETMELFHEIFQKGPIADTLTYNTLTQDFTFWVKLIFCQSPWRRLIVVLCQSLTQPHLV</sequence>